<keyword evidence="6" id="KW-0460">Magnesium</keyword>
<dbReference type="HAMAP" id="MF_00321">
    <property type="entry name" value="GTPase_EngB"/>
    <property type="match status" value="1"/>
</dbReference>
<keyword evidence="8 10" id="KW-0717">Septation</keyword>
<dbReference type="Pfam" id="PF01926">
    <property type="entry name" value="MMR_HSR1"/>
    <property type="match status" value="1"/>
</dbReference>
<dbReference type="GeneID" id="82203502"/>
<keyword evidence="7 10" id="KW-0342">GTP-binding</keyword>
<dbReference type="InterPro" id="IPR005225">
    <property type="entry name" value="Small_GTP-bd"/>
</dbReference>
<dbReference type="InterPro" id="IPR030393">
    <property type="entry name" value="G_ENGB_dom"/>
</dbReference>
<keyword evidence="5 10" id="KW-0547">Nucleotide-binding</keyword>
<evidence type="ECO:0000256" key="2">
    <source>
        <dbReference type="ARBA" id="ARBA00009638"/>
    </source>
</evidence>
<comment type="similarity">
    <text evidence="2 10">Belongs to the TRAFAC class TrmE-Era-EngA-EngB-Septin-like GTPase superfamily. EngB GTPase family.</text>
</comment>
<dbReference type="PANTHER" id="PTHR11649:SF13">
    <property type="entry name" value="ENGB-TYPE G DOMAIN-CONTAINING PROTEIN"/>
    <property type="match status" value="1"/>
</dbReference>
<dbReference type="PRINTS" id="PR00449">
    <property type="entry name" value="RASTRNSFRMNG"/>
</dbReference>
<comment type="function">
    <text evidence="10">Necessary for normal cell division and for the maintenance of normal septation.</text>
</comment>
<keyword evidence="3 10" id="KW-0132">Cell division</keyword>
<dbReference type="GO" id="GO:0005829">
    <property type="term" value="C:cytosol"/>
    <property type="evidence" value="ECO:0007669"/>
    <property type="project" value="TreeGrafter"/>
</dbReference>
<dbReference type="NCBIfam" id="TIGR03598">
    <property type="entry name" value="GTPase_YsxC"/>
    <property type="match status" value="1"/>
</dbReference>
<dbReference type="InterPro" id="IPR019987">
    <property type="entry name" value="GTP-bd_ribosome_bio_YsxC"/>
</dbReference>
<dbReference type="RefSeq" id="WP_075820693.1">
    <property type="nucleotide sequence ID" value="NZ_CAJUTZ010000116.1"/>
</dbReference>
<reference evidence="12 13" key="1">
    <citation type="submission" date="2016-11" db="EMBL/GenBank/DDBJ databases">
        <title>Description of two novel members of the family Erysipelotrichaceae: Ileibacterium lipovorans gen. nov., sp. nov. and Dubosiella newyorkensis, gen. nov., sp. nov.</title>
        <authorList>
            <person name="Cox L.M."/>
            <person name="Sohn J."/>
            <person name="Tyrrell K.L."/>
            <person name="Citron D.M."/>
            <person name="Lawson P.A."/>
            <person name="Patel N.B."/>
            <person name="Iizumi T."/>
            <person name="Perez-Perez G.I."/>
            <person name="Goldstein E.J."/>
            <person name="Blaser M.J."/>
        </authorList>
    </citation>
    <scope>NUCLEOTIDE SEQUENCE [LARGE SCALE GENOMIC DNA]</scope>
    <source>
        <strain evidence="12 13">NYU-BL-A3</strain>
    </source>
</reference>
<keyword evidence="13" id="KW-1185">Reference proteome</keyword>
<keyword evidence="9 10" id="KW-0131">Cell cycle</keyword>
<evidence type="ECO:0000256" key="3">
    <source>
        <dbReference type="ARBA" id="ARBA00022618"/>
    </source>
</evidence>
<name>A0A1U7NE06_9FIRM</name>
<dbReference type="GO" id="GO:0005525">
    <property type="term" value="F:GTP binding"/>
    <property type="evidence" value="ECO:0007669"/>
    <property type="project" value="UniProtKB-UniRule"/>
</dbReference>
<evidence type="ECO:0000256" key="4">
    <source>
        <dbReference type="ARBA" id="ARBA00022723"/>
    </source>
</evidence>
<keyword evidence="4" id="KW-0479">Metal-binding</keyword>
<dbReference type="OrthoDB" id="9804921at2"/>
<sequence>MKQLNASFITSASGKDSWPELTLPEVVVVGRSNVGKSSFINALTNRKKLAYVGNTPGKTQLLNFFDIDGQWTLLDVPGYGYAKLSKSQLEKMGKMMDEYFEGREQISGIVSLIDSRHGPTKDDLDMIEYFRHFDFPVIIVATKIDKVPKTKRLKALKDISQKLHLPLKKIYPVSAVEKSGLEEVYHAILDQIGLSKPEPKEEDSAAAETVE</sequence>
<evidence type="ECO:0000256" key="7">
    <source>
        <dbReference type="ARBA" id="ARBA00023134"/>
    </source>
</evidence>
<evidence type="ECO:0000256" key="8">
    <source>
        <dbReference type="ARBA" id="ARBA00023210"/>
    </source>
</evidence>
<dbReference type="CDD" id="cd01876">
    <property type="entry name" value="YihA_EngB"/>
    <property type="match status" value="1"/>
</dbReference>
<evidence type="ECO:0000259" key="11">
    <source>
        <dbReference type="PROSITE" id="PS51706"/>
    </source>
</evidence>
<gene>
    <name evidence="10" type="primary">engB</name>
    <name evidence="12" type="ORF">BO222_10085</name>
</gene>
<evidence type="ECO:0000256" key="9">
    <source>
        <dbReference type="ARBA" id="ARBA00023306"/>
    </source>
</evidence>
<dbReference type="EMBL" id="MPJW01000193">
    <property type="protein sequence ID" value="OLU37678.1"/>
    <property type="molecule type" value="Genomic_DNA"/>
</dbReference>
<dbReference type="GO" id="GO:0046872">
    <property type="term" value="F:metal ion binding"/>
    <property type="evidence" value="ECO:0007669"/>
    <property type="project" value="UniProtKB-KW"/>
</dbReference>
<protein>
    <recommendedName>
        <fullName evidence="10">Probable GTP-binding protein EngB</fullName>
    </recommendedName>
</protein>
<dbReference type="InterPro" id="IPR027417">
    <property type="entry name" value="P-loop_NTPase"/>
</dbReference>
<dbReference type="PANTHER" id="PTHR11649">
    <property type="entry name" value="MSS1/TRME-RELATED GTP-BINDING PROTEIN"/>
    <property type="match status" value="1"/>
</dbReference>
<dbReference type="GO" id="GO:0000917">
    <property type="term" value="P:division septum assembly"/>
    <property type="evidence" value="ECO:0007669"/>
    <property type="project" value="UniProtKB-KW"/>
</dbReference>
<dbReference type="InterPro" id="IPR006073">
    <property type="entry name" value="GTP-bd"/>
</dbReference>
<organism evidence="12 13">
    <name type="scientific">Ileibacterium valens</name>
    <dbReference type="NCBI Taxonomy" id="1862668"/>
    <lineage>
        <taxon>Bacteria</taxon>
        <taxon>Bacillati</taxon>
        <taxon>Bacillota</taxon>
        <taxon>Erysipelotrichia</taxon>
        <taxon>Erysipelotrichales</taxon>
        <taxon>Erysipelotrichaceae</taxon>
        <taxon>Ileibacterium</taxon>
    </lineage>
</organism>
<comment type="caution">
    <text evidence="12">The sequence shown here is derived from an EMBL/GenBank/DDBJ whole genome shotgun (WGS) entry which is preliminary data.</text>
</comment>
<dbReference type="PROSITE" id="PS51706">
    <property type="entry name" value="G_ENGB"/>
    <property type="match status" value="1"/>
</dbReference>
<dbReference type="AlphaFoldDB" id="A0A1U7NE06"/>
<dbReference type="SUPFAM" id="SSF52540">
    <property type="entry name" value="P-loop containing nucleoside triphosphate hydrolases"/>
    <property type="match status" value="1"/>
</dbReference>
<evidence type="ECO:0000313" key="13">
    <source>
        <dbReference type="Proteomes" id="UP000186341"/>
    </source>
</evidence>
<evidence type="ECO:0000256" key="10">
    <source>
        <dbReference type="HAMAP-Rule" id="MF_00321"/>
    </source>
</evidence>
<proteinExistence type="inferred from homology"/>
<comment type="cofactor">
    <cofactor evidence="1">
        <name>Mg(2+)</name>
        <dbReference type="ChEBI" id="CHEBI:18420"/>
    </cofactor>
</comment>
<dbReference type="Proteomes" id="UP000186341">
    <property type="component" value="Unassembled WGS sequence"/>
</dbReference>
<evidence type="ECO:0000313" key="12">
    <source>
        <dbReference type="EMBL" id="OLU37678.1"/>
    </source>
</evidence>
<feature type="domain" description="EngB-type G" evidence="11">
    <location>
        <begin position="22"/>
        <end position="194"/>
    </location>
</feature>
<evidence type="ECO:0000256" key="1">
    <source>
        <dbReference type="ARBA" id="ARBA00001946"/>
    </source>
</evidence>
<evidence type="ECO:0000256" key="5">
    <source>
        <dbReference type="ARBA" id="ARBA00022741"/>
    </source>
</evidence>
<dbReference type="Gene3D" id="3.40.50.300">
    <property type="entry name" value="P-loop containing nucleotide triphosphate hydrolases"/>
    <property type="match status" value="1"/>
</dbReference>
<dbReference type="NCBIfam" id="TIGR00231">
    <property type="entry name" value="small_GTP"/>
    <property type="match status" value="1"/>
</dbReference>
<accession>A0A1U7NE06</accession>
<evidence type="ECO:0000256" key="6">
    <source>
        <dbReference type="ARBA" id="ARBA00022842"/>
    </source>
</evidence>